<dbReference type="GO" id="GO:0016788">
    <property type="term" value="F:hydrolase activity, acting on ester bonds"/>
    <property type="evidence" value="ECO:0007669"/>
    <property type="project" value="InterPro"/>
</dbReference>
<reference evidence="5 6" key="1">
    <citation type="submission" date="2019-11" db="EMBL/GenBank/DDBJ databases">
        <authorList>
            <person name="Li J."/>
        </authorList>
    </citation>
    <scope>NUCLEOTIDE SEQUENCE [LARGE SCALE GENOMIC DNA]</scope>
    <source>
        <strain evidence="5 6">J4</strain>
    </source>
</reference>
<feature type="binding site" evidence="4">
    <location>
        <position position="134"/>
    </location>
    <ligand>
        <name>a divalent metal cation</name>
        <dbReference type="ChEBI" id="CHEBI:60240"/>
        <label>2</label>
    </ligand>
</feature>
<dbReference type="PANTHER" id="PTHR46317:SF1">
    <property type="entry name" value="HYDROLASE, TATD FAMILY"/>
    <property type="match status" value="1"/>
</dbReference>
<evidence type="ECO:0000256" key="3">
    <source>
        <dbReference type="ARBA" id="ARBA00022801"/>
    </source>
</evidence>
<dbReference type="PANTHER" id="PTHR46317">
    <property type="entry name" value="HYDROLASE OF PHP SUPERFAMILY-RELATED PROTEIN"/>
    <property type="match status" value="1"/>
</dbReference>
<dbReference type="PIRSF" id="PIRSF005902">
    <property type="entry name" value="DNase_TatD"/>
    <property type="match status" value="1"/>
</dbReference>
<evidence type="ECO:0000256" key="4">
    <source>
        <dbReference type="PIRSR" id="PIRSR005902-1"/>
    </source>
</evidence>
<protein>
    <submittedName>
        <fullName evidence="5">TatD family deoxyribonuclease</fullName>
    </submittedName>
</protein>
<evidence type="ECO:0000313" key="6">
    <source>
        <dbReference type="Proteomes" id="UP000480185"/>
    </source>
</evidence>
<dbReference type="Gene3D" id="3.20.20.140">
    <property type="entry name" value="Metal-dependent hydrolases"/>
    <property type="match status" value="1"/>
</dbReference>
<dbReference type="Pfam" id="PF01026">
    <property type="entry name" value="TatD_DNase"/>
    <property type="match status" value="1"/>
</dbReference>
<name>A0A6G1X453_9BACI</name>
<evidence type="ECO:0000313" key="5">
    <source>
        <dbReference type="EMBL" id="MRG85773.1"/>
    </source>
</evidence>
<keyword evidence="3" id="KW-0378">Hydrolase</keyword>
<evidence type="ECO:0000256" key="1">
    <source>
        <dbReference type="ARBA" id="ARBA00009275"/>
    </source>
</evidence>
<keyword evidence="6" id="KW-1185">Reference proteome</keyword>
<keyword evidence="2 4" id="KW-0479">Metal-binding</keyword>
<dbReference type="SUPFAM" id="SSF51556">
    <property type="entry name" value="Metallo-dependent hydrolases"/>
    <property type="match status" value="1"/>
</dbReference>
<dbReference type="EMBL" id="WJNH01000002">
    <property type="protein sequence ID" value="MRG85773.1"/>
    <property type="molecule type" value="Genomic_DNA"/>
</dbReference>
<organism evidence="5 6">
    <name type="scientific">Salinibacillus xinjiangensis</name>
    <dbReference type="NCBI Taxonomy" id="1229268"/>
    <lineage>
        <taxon>Bacteria</taxon>
        <taxon>Bacillati</taxon>
        <taxon>Bacillota</taxon>
        <taxon>Bacilli</taxon>
        <taxon>Bacillales</taxon>
        <taxon>Bacillaceae</taxon>
        <taxon>Salinibacillus</taxon>
    </lineage>
</organism>
<dbReference type="InterPro" id="IPR001130">
    <property type="entry name" value="TatD-like"/>
</dbReference>
<feature type="binding site" evidence="4">
    <location>
        <position position="10"/>
    </location>
    <ligand>
        <name>a divalent metal cation</name>
        <dbReference type="ChEBI" id="CHEBI:60240"/>
        <label>1</label>
    </ligand>
</feature>
<dbReference type="RefSeq" id="WP_323741862.1">
    <property type="nucleotide sequence ID" value="NZ_WJNH01000002.1"/>
</dbReference>
<feature type="binding site" evidence="4">
    <location>
        <position position="158"/>
    </location>
    <ligand>
        <name>a divalent metal cation</name>
        <dbReference type="ChEBI" id="CHEBI:60240"/>
        <label>2</label>
    </ligand>
</feature>
<dbReference type="GO" id="GO:0046872">
    <property type="term" value="F:metal ion binding"/>
    <property type="evidence" value="ECO:0007669"/>
    <property type="project" value="UniProtKB-KW"/>
</dbReference>
<accession>A0A6G1X453</accession>
<sequence>MRPIYDAHIHLDVYDNAEQKQIIKDMETYHVEGLITVSRHLLSAKRNLKLAQENKRIYPAFGFHPEQSLTSEQDIENTLYFLMKHQHEMVAVGEVGLPYYLRKQNNTIPIAPYIEILEQFIKIAKRLHKPIVLHAVYEDAPLVCYLLEKHSITKAHFHWFKGDSKTVERLIQNGYFISFTPDVCYKEKIQSLAKRYPISQTMVETDGPWPFEGPFQDHKTHPRMIHQSVEKIAELKHMKLTDLYETIASNTRAFYKL</sequence>
<dbReference type="CDD" id="cd01310">
    <property type="entry name" value="TatD_DNAse"/>
    <property type="match status" value="1"/>
</dbReference>
<dbReference type="Proteomes" id="UP000480185">
    <property type="component" value="Unassembled WGS sequence"/>
</dbReference>
<feature type="binding site" evidence="4">
    <location>
        <position position="206"/>
    </location>
    <ligand>
        <name>a divalent metal cation</name>
        <dbReference type="ChEBI" id="CHEBI:60240"/>
        <label>1</label>
    </ligand>
</feature>
<proteinExistence type="inferred from homology"/>
<feature type="binding site" evidence="4">
    <location>
        <position position="94"/>
    </location>
    <ligand>
        <name>a divalent metal cation</name>
        <dbReference type="ChEBI" id="CHEBI:60240"/>
        <label>1</label>
    </ligand>
</feature>
<comment type="similarity">
    <text evidence="1">Belongs to the metallo-dependent hydrolases superfamily. TatD-type hydrolase family.</text>
</comment>
<gene>
    <name evidence="5" type="ORF">GH754_05415</name>
</gene>
<dbReference type="AlphaFoldDB" id="A0A6G1X453"/>
<comment type="caution">
    <text evidence="5">The sequence shown here is derived from an EMBL/GenBank/DDBJ whole genome shotgun (WGS) entry which is preliminary data.</text>
</comment>
<dbReference type="InterPro" id="IPR032466">
    <property type="entry name" value="Metal_Hydrolase"/>
</dbReference>
<feature type="binding site" evidence="4">
    <location>
        <position position="8"/>
    </location>
    <ligand>
        <name>a divalent metal cation</name>
        <dbReference type="ChEBI" id="CHEBI:60240"/>
        <label>1</label>
    </ligand>
</feature>
<evidence type="ECO:0000256" key="2">
    <source>
        <dbReference type="ARBA" id="ARBA00022723"/>
    </source>
</evidence>